<dbReference type="Proteomes" id="UP001139384">
    <property type="component" value="Unassembled WGS sequence"/>
</dbReference>
<dbReference type="RefSeq" id="WP_234767319.1">
    <property type="nucleotide sequence ID" value="NZ_JAKEIP010000258.1"/>
</dbReference>
<dbReference type="AlphaFoldDB" id="A0A9X1TQ86"/>
<organism evidence="1 2">
    <name type="scientific">Streptomyces muensis</name>
    <dbReference type="NCBI Taxonomy" id="1077944"/>
    <lineage>
        <taxon>Bacteria</taxon>
        <taxon>Bacillati</taxon>
        <taxon>Actinomycetota</taxon>
        <taxon>Actinomycetes</taxon>
        <taxon>Kitasatosporales</taxon>
        <taxon>Streptomycetaceae</taxon>
        <taxon>Streptomyces</taxon>
    </lineage>
</organism>
<sequence length="49" mass="5671">MVAFSRITTSDSKPATGRELEEIARREYAKAVAEGRCEGPWPRWRGWFD</sequence>
<name>A0A9X1TQ86_STRM4</name>
<proteinExistence type="predicted"/>
<reference evidence="1" key="1">
    <citation type="submission" date="2022-01" db="EMBL/GenBank/DDBJ databases">
        <title>Draft Genome Sequences of Seven Type Strains of the Genus Streptomyces.</title>
        <authorList>
            <person name="Aziz S."/>
            <person name="Coretto E."/>
            <person name="Chronakova A."/>
            <person name="Sproer C."/>
            <person name="Huber K."/>
            <person name="Nouioui I."/>
            <person name="Gross H."/>
        </authorList>
    </citation>
    <scope>NUCLEOTIDE SEQUENCE</scope>
    <source>
        <strain evidence="1">DSM 103493</strain>
    </source>
</reference>
<comment type="caution">
    <text evidence="1">The sequence shown here is derived from an EMBL/GenBank/DDBJ whole genome shotgun (WGS) entry which is preliminary data.</text>
</comment>
<accession>A0A9X1TQ86</accession>
<protein>
    <submittedName>
        <fullName evidence="1">Uncharacterized protein</fullName>
    </submittedName>
</protein>
<gene>
    <name evidence="1" type="ORF">L0P92_36305</name>
</gene>
<keyword evidence="2" id="KW-1185">Reference proteome</keyword>
<evidence type="ECO:0000313" key="2">
    <source>
        <dbReference type="Proteomes" id="UP001139384"/>
    </source>
</evidence>
<dbReference type="EMBL" id="JAKEIP010000258">
    <property type="protein sequence ID" value="MCF1598975.1"/>
    <property type="molecule type" value="Genomic_DNA"/>
</dbReference>
<evidence type="ECO:0000313" key="1">
    <source>
        <dbReference type="EMBL" id="MCF1598975.1"/>
    </source>
</evidence>